<dbReference type="PANTHER" id="PTHR42815:SF2">
    <property type="entry name" value="FAD-BINDING, PUTATIVE (AFU_ORTHOLOGUE AFUA_6G07600)-RELATED"/>
    <property type="match status" value="1"/>
</dbReference>
<reference evidence="3" key="1">
    <citation type="submission" date="2016-10" db="EMBL/GenBank/DDBJ databases">
        <authorList>
            <person name="Varghese N."/>
            <person name="Submissions S."/>
        </authorList>
    </citation>
    <scope>NUCLEOTIDE SEQUENCE [LARGE SCALE GENOMIC DNA]</scope>
    <source>
        <strain evidence="3">DSM 45843</strain>
    </source>
</reference>
<dbReference type="InterPro" id="IPR012349">
    <property type="entry name" value="Split_barrel_FMN-bd"/>
</dbReference>
<feature type="domain" description="Pyridoxamine 5'-phosphate oxidase N-terminal" evidence="1">
    <location>
        <begin position="41"/>
        <end position="134"/>
    </location>
</feature>
<dbReference type="Gene3D" id="2.30.110.10">
    <property type="entry name" value="Electron Transport, Fmn-binding Protein, Chain A"/>
    <property type="match status" value="1"/>
</dbReference>
<dbReference type="STRING" id="1052260.SAMN05660199_00819"/>
<sequence length="224" mass="24604">MSTPEKDAFYTPAHRRAQDRFDAQPLADRVVDAIVKDEIDDFYGAFISSRDFFFLATVDAEGRPTVSYKGGAPGVVAVVDPTTIAFPHFDGNGMFLSVGNAEDTGKIGLLFIDLETPNRIRLQADVERVTDDPVLLARWPGASLVTVAKVETVFHNCGRYIHKHQRVEDSRYVPDADGSQPVPAWKRIDVVQDVLTDADRARTTAEGGTITFEDYVGKLLAGTS</sequence>
<accession>A0A1H0EPN1</accession>
<dbReference type="PANTHER" id="PTHR42815">
    <property type="entry name" value="FAD-BINDING, PUTATIVE (AFU_ORTHOLOGUE AFUA_6G07600)-RELATED"/>
    <property type="match status" value="1"/>
</dbReference>
<dbReference type="EMBL" id="FNIR01000002">
    <property type="protein sequence ID" value="SDN84286.1"/>
    <property type="molecule type" value="Genomic_DNA"/>
</dbReference>
<organism evidence="2 3">
    <name type="scientific">Klenkia soli</name>
    <dbReference type="NCBI Taxonomy" id="1052260"/>
    <lineage>
        <taxon>Bacteria</taxon>
        <taxon>Bacillati</taxon>
        <taxon>Actinomycetota</taxon>
        <taxon>Actinomycetes</taxon>
        <taxon>Geodermatophilales</taxon>
        <taxon>Geodermatophilaceae</taxon>
        <taxon>Klenkia</taxon>
    </lineage>
</organism>
<dbReference type="OrthoDB" id="9790331at2"/>
<protein>
    <recommendedName>
        <fullName evidence="1">Pyridoxamine 5'-phosphate oxidase N-terminal domain-containing protein</fullName>
    </recommendedName>
</protein>
<keyword evidence="3" id="KW-1185">Reference proteome</keyword>
<evidence type="ECO:0000259" key="1">
    <source>
        <dbReference type="Pfam" id="PF01243"/>
    </source>
</evidence>
<evidence type="ECO:0000313" key="3">
    <source>
        <dbReference type="Proteomes" id="UP000199088"/>
    </source>
</evidence>
<proteinExistence type="predicted"/>
<name>A0A1H0EPN1_9ACTN</name>
<dbReference type="SUPFAM" id="SSF50475">
    <property type="entry name" value="FMN-binding split barrel"/>
    <property type="match status" value="1"/>
</dbReference>
<dbReference type="AlphaFoldDB" id="A0A1H0EPN1"/>
<dbReference type="Pfam" id="PF01243">
    <property type="entry name" value="PNPOx_N"/>
    <property type="match status" value="1"/>
</dbReference>
<dbReference type="InterPro" id="IPR011576">
    <property type="entry name" value="Pyridox_Oxase_N"/>
</dbReference>
<evidence type="ECO:0000313" key="2">
    <source>
        <dbReference type="EMBL" id="SDN84286.1"/>
    </source>
</evidence>
<gene>
    <name evidence="2" type="ORF">SAMN05660199_00819</name>
</gene>
<dbReference type="Proteomes" id="UP000199088">
    <property type="component" value="Unassembled WGS sequence"/>
</dbReference>
<dbReference type="RefSeq" id="WP_091240154.1">
    <property type="nucleotide sequence ID" value="NZ_FNIR01000002.1"/>
</dbReference>